<evidence type="ECO:0000256" key="14">
    <source>
        <dbReference type="ARBA" id="ARBA00029885"/>
    </source>
</evidence>
<keyword evidence="9" id="KW-0507">mRNA processing</keyword>
<dbReference type="GO" id="GO:0140932">
    <property type="term" value="F:5'-(N(7)-methyl 5'-triphosphoguanosine)-[mRNA] diphosphatase activity"/>
    <property type="evidence" value="ECO:0007669"/>
    <property type="project" value="UniProtKB-EC"/>
</dbReference>
<dbReference type="GeneID" id="111603030"/>
<comment type="similarity">
    <text evidence="3">Belongs to the HIT family.</text>
</comment>
<evidence type="ECO:0000256" key="6">
    <source>
        <dbReference type="ARBA" id="ARBA00015636"/>
    </source>
</evidence>
<dbReference type="PANTHER" id="PTHR12978">
    <property type="entry name" value="HISTIDINE TRIAD HIT PROTEIN MEMBER"/>
    <property type="match status" value="1"/>
</dbReference>
<dbReference type="GO" id="GO:0000340">
    <property type="term" value="F:RNA 7-methylguanosine cap binding"/>
    <property type="evidence" value="ECO:0007669"/>
    <property type="project" value="TreeGrafter"/>
</dbReference>
<dbReference type="FunFam" id="3.30.428.10:FF:000006">
    <property type="entry name" value="m7GpppX diphosphatase"/>
    <property type="match status" value="1"/>
</dbReference>
<dbReference type="GO" id="GO:0000290">
    <property type="term" value="P:deadenylation-dependent decapping of nuclear-transcribed mRNA"/>
    <property type="evidence" value="ECO:0007669"/>
    <property type="project" value="InterPro"/>
</dbReference>
<gene>
    <name evidence="23" type="primary">LOC111603030</name>
</gene>
<evidence type="ECO:0000256" key="15">
    <source>
        <dbReference type="ARBA" id="ARBA00030042"/>
    </source>
</evidence>
<evidence type="ECO:0000256" key="2">
    <source>
        <dbReference type="ARBA" id="ARBA00004496"/>
    </source>
</evidence>
<evidence type="ECO:0000256" key="20">
    <source>
        <dbReference type="ARBA" id="ARBA00048222"/>
    </source>
</evidence>
<dbReference type="RefSeq" id="XP_023176227.1">
    <property type="nucleotide sequence ID" value="XM_023320459.2"/>
</dbReference>
<feature type="compositionally biased region" description="Acidic residues" evidence="21">
    <location>
        <begin position="373"/>
        <end position="387"/>
    </location>
</feature>
<organism evidence="22 23">
    <name type="scientific">Drosophila hydei</name>
    <name type="common">Fruit fly</name>
    <dbReference type="NCBI Taxonomy" id="7224"/>
    <lineage>
        <taxon>Eukaryota</taxon>
        <taxon>Metazoa</taxon>
        <taxon>Ecdysozoa</taxon>
        <taxon>Arthropoda</taxon>
        <taxon>Hexapoda</taxon>
        <taxon>Insecta</taxon>
        <taxon>Pterygota</taxon>
        <taxon>Neoptera</taxon>
        <taxon>Endopterygota</taxon>
        <taxon>Diptera</taxon>
        <taxon>Brachycera</taxon>
        <taxon>Muscomorpha</taxon>
        <taxon>Ephydroidea</taxon>
        <taxon>Drosophilidae</taxon>
        <taxon>Drosophila</taxon>
    </lineage>
</organism>
<dbReference type="OrthoDB" id="10264956at2759"/>
<dbReference type="InterPro" id="IPR011145">
    <property type="entry name" value="Scavenger_mRNA_decap_enz_N"/>
</dbReference>
<keyword evidence="11" id="KW-0007">Acetylation</keyword>
<keyword evidence="13" id="KW-0539">Nucleus</keyword>
<dbReference type="Pfam" id="PF11969">
    <property type="entry name" value="DcpS_C"/>
    <property type="match status" value="1"/>
</dbReference>
<dbReference type="GO" id="GO:0005634">
    <property type="term" value="C:nucleus"/>
    <property type="evidence" value="ECO:0007669"/>
    <property type="project" value="UniProtKB-SubCell"/>
</dbReference>
<comment type="catalytic activity">
    <reaction evidence="20">
        <text>a 5'-end (N(7)-methyl 5'-triphosphoguanosine)-ribonucleoside in mRNA + H2O = N(7)-methyl-GMP + a 5'-end diphospho-ribonucleoside in mRNA + 2 H(+)</text>
        <dbReference type="Rhea" id="RHEA:65388"/>
        <dbReference type="Rhea" id="RHEA-COMP:17165"/>
        <dbReference type="Rhea" id="RHEA-COMP:17167"/>
        <dbReference type="ChEBI" id="CHEBI:15377"/>
        <dbReference type="ChEBI" id="CHEBI:15378"/>
        <dbReference type="ChEBI" id="CHEBI:58285"/>
        <dbReference type="ChEBI" id="CHEBI:156461"/>
        <dbReference type="ChEBI" id="CHEBI:167616"/>
        <dbReference type="EC" id="3.6.1.59"/>
    </reaction>
</comment>
<dbReference type="GO" id="GO:0006397">
    <property type="term" value="P:mRNA processing"/>
    <property type="evidence" value="ECO:0007669"/>
    <property type="project" value="UniProtKB-KW"/>
</dbReference>
<proteinExistence type="inferred from homology"/>
<accession>A0A6J1M7T3</accession>
<comment type="subunit">
    <text evidence="4">Homodimer. Associates with components of the exosome multienzyme ribonuclease complex, such as EXOSC3 and EXOSC4. Interacts with NDOR1.</text>
</comment>
<evidence type="ECO:0000256" key="16">
    <source>
        <dbReference type="ARBA" id="ARBA00030609"/>
    </source>
</evidence>
<evidence type="ECO:0000313" key="23">
    <source>
        <dbReference type="RefSeq" id="XP_023176227.1"/>
    </source>
</evidence>
<evidence type="ECO:0000256" key="12">
    <source>
        <dbReference type="ARBA" id="ARBA00023187"/>
    </source>
</evidence>
<dbReference type="KEGG" id="dhe:111603030"/>
<evidence type="ECO:0000256" key="19">
    <source>
        <dbReference type="ARBA" id="ARBA00032946"/>
    </source>
</evidence>
<feature type="region of interest" description="Disordered" evidence="21">
    <location>
        <begin position="373"/>
        <end position="415"/>
    </location>
</feature>
<keyword evidence="7" id="KW-0963">Cytoplasm</keyword>
<evidence type="ECO:0000256" key="18">
    <source>
        <dbReference type="ARBA" id="ARBA00030830"/>
    </source>
</evidence>
<dbReference type="Proteomes" id="UP000504633">
    <property type="component" value="Unplaced"/>
</dbReference>
<evidence type="ECO:0000256" key="17">
    <source>
        <dbReference type="ARBA" id="ARBA00030789"/>
    </source>
</evidence>
<dbReference type="Pfam" id="PF05652">
    <property type="entry name" value="DcpS"/>
    <property type="match status" value="1"/>
</dbReference>
<dbReference type="GO" id="GO:0000932">
    <property type="term" value="C:P-body"/>
    <property type="evidence" value="ECO:0007669"/>
    <property type="project" value="TreeGrafter"/>
</dbReference>
<comment type="subcellular location">
    <subcellularLocation>
        <location evidence="2">Cytoplasm</location>
    </subcellularLocation>
    <subcellularLocation>
        <location evidence="1">Nucleus</location>
    </subcellularLocation>
</comment>
<evidence type="ECO:0000256" key="10">
    <source>
        <dbReference type="ARBA" id="ARBA00022801"/>
    </source>
</evidence>
<dbReference type="AlphaFoldDB" id="A0A6J1M7T3"/>
<evidence type="ECO:0000256" key="5">
    <source>
        <dbReference type="ARBA" id="ARBA00012520"/>
    </source>
</evidence>
<dbReference type="PANTHER" id="PTHR12978:SF0">
    <property type="entry name" value="M7GPPPX DIPHOSPHATASE"/>
    <property type="match status" value="1"/>
</dbReference>
<evidence type="ECO:0000256" key="7">
    <source>
        <dbReference type="ARBA" id="ARBA00022490"/>
    </source>
</evidence>
<name>A0A6J1M7T3_DROHY</name>
<dbReference type="SUPFAM" id="SSF102860">
    <property type="entry name" value="mRNA decapping enzyme DcpS N-terminal domain"/>
    <property type="match status" value="1"/>
</dbReference>
<dbReference type="Gene3D" id="3.30.428.10">
    <property type="entry name" value="HIT-like"/>
    <property type="match status" value="1"/>
</dbReference>
<dbReference type="InterPro" id="IPR036265">
    <property type="entry name" value="HIT-like_sf"/>
</dbReference>
<evidence type="ECO:0000256" key="9">
    <source>
        <dbReference type="ARBA" id="ARBA00022664"/>
    </source>
</evidence>
<keyword evidence="12" id="KW-0508">mRNA splicing</keyword>
<feature type="compositionally biased region" description="Polar residues" evidence="21">
    <location>
        <begin position="40"/>
        <end position="49"/>
    </location>
</feature>
<dbReference type="FunFam" id="3.30.200.40:FF:000001">
    <property type="entry name" value="m7GpppX diphosphatase"/>
    <property type="match status" value="1"/>
</dbReference>
<dbReference type="GO" id="GO:0008380">
    <property type="term" value="P:RNA splicing"/>
    <property type="evidence" value="ECO:0007669"/>
    <property type="project" value="UniProtKB-KW"/>
</dbReference>
<evidence type="ECO:0000256" key="13">
    <source>
        <dbReference type="ARBA" id="ARBA00023242"/>
    </source>
</evidence>
<dbReference type="SUPFAM" id="SSF54197">
    <property type="entry name" value="HIT-like"/>
    <property type="match status" value="1"/>
</dbReference>
<keyword evidence="22" id="KW-1185">Reference proteome</keyword>
<keyword evidence="8" id="KW-0597">Phosphoprotein</keyword>
<protein>
    <recommendedName>
        <fullName evidence="6">m7GpppX diphosphatase</fullName>
        <ecNumber evidence="5">3.6.1.59</ecNumber>
    </recommendedName>
    <alternativeName>
        <fullName evidence="19">DCS-1</fullName>
    </alternativeName>
    <alternativeName>
        <fullName evidence="16">Decapping scavenger enzyme</fullName>
    </alternativeName>
    <alternativeName>
        <fullName evidence="17">Hint-related 7meGMP-directed hydrolase</fullName>
    </alternativeName>
    <alternativeName>
        <fullName evidence="15">Histidine triad nucleotide-binding protein 5</fullName>
    </alternativeName>
    <alternativeName>
        <fullName evidence="18">Histidine triad protein member 5</fullName>
    </alternativeName>
    <alternativeName>
        <fullName evidence="14">Scavenger mRNA-decapping enzyme DcpS</fullName>
    </alternativeName>
</protein>
<feature type="region of interest" description="Disordered" evidence="21">
    <location>
        <begin position="22"/>
        <end position="49"/>
    </location>
</feature>
<evidence type="ECO:0000256" key="21">
    <source>
        <dbReference type="SAM" id="MobiDB-lite"/>
    </source>
</evidence>
<dbReference type="OMA" id="HVHINPI"/>
<evidence type="ECO:0000256" key="4">
    <source>
        <dbReference type="ARBA" id="ARBA00011140"/>
    </source>
</evidence>
<reference evidence="23" key="1">
    <citation type="submission" date="2025-08" db="UniProtKB">
        <authorList>
            <consortium name="RefSeq"/>
        </authorList>
    </citation>
    <scope>IDENTIFICATION</scope>
    <source>
        <strain evidence="23">15085-1641.00</strain>
        <tissue evidence="23">Whole body</tissue>
    </source>
</reference>
<keyword evidence="10" id="KW-0378">Hydrolase</keyword>
<dbReference type="Gene3D" id="3.30.200.40">
    <property type="entry name" value="Scavenger mRNA decapping enzyme, N-terminal domain"/>
    <property type="match status" value="1"/>
</dbReference>
<evidence type="ECO:0000256" key="8">
    <source>
        <dbReference type="ARBA" id="ARBA00022553"/>
    </source>
</evidence>
<dbReference type="CTD" id="28960"/>
<dbReference type="InterPro" id="IPR008594">
    <property type="entry name" value="DcpS/DCS2"/>
</dbReference>
<evidence type="ECO:0000256" key="3">
    <source>
        <dbReference type="ARBA" id="ARBA00010208"/>
    </source>
</evidence>
<sequence>MVMVYSAYRLAVVCQHLINKLPPKQDNRKKNKHKTMPEQVESSPKLNVSSEINTPTYDLTKFHLKRILNNNSKCKSITLLGTFPDISKTDSAIVVFEKNAYRESDVATEVVADDDAETKPKPSYFSTDLKVRTDFINNIYGSFQCVPTQELCTVKSTVIYPATEKHIEKYSICQKYIINETPDLYESITLPYIESSQFSLEWVYNILEHKQETERIVFEDTHPENGFILLPDLKWDGRNLETLYLLGIVRKRGIKSLRDLNASHLPLLHNVRSSAKQAILERYGLNPNQLRMYFHYQPSFYHLHVHINPIRNDAPGIWCEKSHMLDTVINNLELLPDYYQRASLPFVLYEGNNLLELYDKQLQVRKVAAPELSEAEAPEAFTDDEPEEGRQCKRIKLSTPQKELNESELIETPCA</sequence>
<evidence type="ECO:0000256" key="1">
    <source>
        <dbReference type="ARBA" id="ARBA00004123"/>
    </source>
</evidence>
<evidence type="ECO:0000256" key="11">
    <source>
        <dbReference type="ARBA" id="ARBA00022990"/>
    </source>
</evidence>
<dbReference type="EC" id="3.6.1.59" evidence="5"/>
<evidence type="ECO:0000313" key="22">
    <source>
        <dbReference type="Proteomes" id="UP000504633"/>
    </source>
</evidence>